<dbReference type="RefSeq" id="WP_071082653.1">
    <property type="nucleotide sequence ID" value="NZ_MBLM01000026.1"/>
</dbReference>
<dbReference type="Proteomes" id="UP000179627">
    <property type="component" value="Unassembled WGS sequence"/>
</dbReference>
<organism evidence="1 2">
    <name type="scientific">Parafrankia colletiae</name>
    <dbReference type="NCBI Taxonomy" id="573497"/>
    <lineage>
        <taxon>Bacteria</taxon>
        <taxon>Bacillati</taxon>
        <taxon>Actinomycetota</taxon>
        <taxon>Actinomycetes</taxon>
        <taxon>Frankiales</taxon>
        <taxon>Frankiaceae</taxon>
        <taxon>Parafrankia</taxon>
    </lineage>
</organism>
<comment type="caution">
    <text evidence="1">The sequence shown here is derived from an EMBL/GenBank/DDBJ whole genome shotgun (WGS) entry which is preliminary data.</text>
</comment>
<keyword evidence="2" id="KW-1185">Reference proteome</keyword>
<gene>
    <name evidence="1" type="ORF">CC117_32450</name>
</gene>
<dbReference type="EMBL" id="MBLM01000026">
    <property type="protein sequence ID" value="OHV43887.1"/>
    <property type="molecule type" value="Genomic_DNA"/>
</dbReference>
<dbReference type="OrthoDB" id="3215733at2"/>
<proteinExistence type="predicted"/>
<evidence type="ECO:0000313" key="1">
    <source>
        <dbReference type="EMBL" id="OHV43887.1"/>
    </source>
</evidence>
<protein>
    <submittedName>
        <fullName evidence="1">Uncharacterized protein</fullName>
    </submittedName>
</protein>
<dbReference type="AlphaFoldDB" id="A0A1S1RCU9"/>
<reference evidence="2" key="1">
    <citation type="submission" date="2016-07" db="EMBL/GenBank/DDBJ databases">
        <title>Sequence Frankia sp. strain CcI1.17.</title>
        <authorList>
            <person name="Ghodhbane-Gtari F."/>
            <person name="Swanson E."/>
            <person name="Gueddou A."/>
            <person name="Morris K."/>
            <person name="Hezbri K."/>
            <person name="Ktari A."/>
            <person name="Nouioui I."/>
            <person name="Abebe-Akele F."/>
            <person name="Simpson S."/>
            <person name="Thomas K."/>
            <person name="Gtari M."/>
            <person name="Tisa L.S."/>
            <person name="Hurst S."/>
        </authorList>
    </citation>
    <scope>NUCLEOTIDE SEQUENCE [LARGE SCALE GENOMIC DNA]</scope>
    <source>
        <strain evidence="2">Cc1.17</strain>
    </source>
</reference>
<accession>A0A1S1RCU9</accession>
<evidence type="ECO:0000313" key="2">
    <source>
        <dbReference type="Proteomes" id="UP000179627"/>
    </source>
</evidence>
<name>A0A1S1RCU9_9ACTN</name>
<sequence length="73" mass="7587">MTATGTGTGLARMVNVRDVVTPSGALALVVPGVQVVAPFVDARMLAQYARERGIPPAGYRVLPFFGLGMIATL</sequence>